<evidence type="ECO:0000313" key="3">
    <source>
        <dbReference type="EMBL" id="KAF6237265.1"/>
    </source>
</evidence>
<evidence type="ECO:0000313" key="4">
    <source>
        <dbReference type="Proteomes" id="UP000578531"/>
    </source>
</evidence>
<dbReference type="OrthoDB" id="5368921at2759"/>
<gene>
    <name evidence="3" type="ORF">HO173_004734</name>
</gene>
<evidence type="ECO:0000256" key="1">
    <source>
        <dbReference type="SAM" id="Coils"/>
    </source>
</evidence>
<feature type="region of interest" description="Disordered" evidence="2">
    <location>
        <begin position="1"/>
        <end position="29"/>
    </location>
</feature>
<dbReference type="Proteomes" id="UP000578531">
    <property type="component" value="Unassembled WGS sequence"/>
</dbReference>
<accession>A0A8H6FYI4</accession>
<name>A0A8H6FYI4_9LECA</name>
<protein>
    <submittedName>
        <fullName evidence="3">Uncharacterized protein</fullName>
    </submittedName>
</protein>
<feature type="coiled-coil region" evidence="1">
    <location>
        <begin position="61"/>
        <end position="88"/>
    </location>
</feature>
<proteinExistence type="predicted"/>
<evidence type="ECO:0000256" key="2">
    <source>
        <dbReference type="SAM" id="MobiDB-lite"/>
    </source>
</evidence>
<organism evidence="3 4">
    <name type="scientific">Letharia columbiana</name>
    <dbReference type="NCBI Taxonomy" id="112416"/>
    <lineage>
        <taxon>Eukaryota</taxon>
        <taxon>Fungi</taxon>
        <taxon>Dikarya</taxon>
        <taxon>Ascomycota</taxon>
        <taxon>Pezizomycotina</taxon>
        <taxon>Lecanoromycetes</taxon>
        <taxon>OSLEUM clade</taxon>
        <taxon>Lecanoromycetidae</taxon>
        <taxon>Lecanorales</taxon>
        <taxon>Lecanorineae</taxon>
        <taxon>Parmeliaceae</taxon>
        <taxon>Letharia</taxon>
    </lineage>
</organism>
<dbReference type="EMBL" id="JACCJC010000015">
    <property type="protein sequence ID" value="KAF6237265.1"/>
    <property type="molecule type" value="Genomic_DNA"/>
</dbReference>
<dbReference type="AlphaFoldDB" id="A0A8H6FYI4"/>
<dbReference type="RefSeq" id="XP_037166593.1">
    <property type="nucleotide sequence ID" value="XM_037306655.1"/>
</dbReference>
<comment type="caution">
    <text evidence="3">The sequence shown here is derived from an EMBL/GenBank/DDBJ whole genome shotgun (WGS) entry which is preliminary data.</text>
</comment>
<keyword evidence="4" id="KW-1185">Reference proteome</keyword>
<keyword evidence="1" id="KW-0175">Coiled coil</keyword>
<dbReference type="GeneID" id="59286398"/>
<sequence length="105" mass="11916">MSLKKLNKVTFLEPERQTTEAHQGPSKSLQETLEVVKSIKTALRDVEHHVDQTAASEAGVKRQLEEQVMKTKQEVVRLERMLAEELEAAPDVFEAEEEEEEEEGG</sequence>
<reference evidence="3 4" key="1">
    <citation type="journal article" date="2020" name="Genomics">
        <title>Complete, high-quality genomes from long-read metagenomic sequencing of two wolf lichen thalli reveals enigmatic genome architecture.</title>
        <authorList>
            <person name="McKenzie S.K."/>
            <person name="Walston R.F."/>
            <person name="Allen J.L."/>
        </authorList>
    </citation>
    <scope>NUCLEOTIDE SEQUENCE [LARGE SCALE GENOMIC DNA]</scope>
    <source>
        <strain evidence="3">WasteWater2</strain>
    </source>
</reference>